<dbReference type="RefSeq" id="XP_071939365.1">
    <property type="nucleotide sequence ID" value="XM_072083264.1"/>
</dbReference>
<dbReference type="Pfam" id="PF17917">
    <property type="entry name" value="RT_RNaseH"/>
    <property type="match status" value="1"/>
</dbReference>
<keyword evidence="3" id="KW-0540">Nuclease</keyword>
<evidence type="ECO:0000313" key="9">
    <source>
        <dbReference type="Proteomes" id="UP001652660"/>
    </source>
</evidence>
<evidence type="ECO:0000259" key="7">
    <source>
        <dbReference type="Pfam" id="PF00078"/>
    </source>
</evidence>
<accession>A0ABM4X5S6</accession>
<evidence type="ECO:0000259" key="8">
    <source>
        <dbReference type="Pfam" id="PF17917"/>
    </source>
</evidence>
<evidence type="ECO:0000256" key="2">
    <source>
        <dbReference type="ARBA" id="ARBA00022695"/>
    </source>
</evidence>
<keyword evidence="9" id="KW-1185">Reference proteome</keyword>
<dbReference type="Gene3D" id="3.10.20.370">
    <property type="match status" value="1"/>
</dbReference>
<dbReference type="SUPFAM" id="SSF56672">
    <property type="entry name" value="DNA/RNA polymerases"/>
    <property type="match status" value="1"/>
</dbReference>
<dbReference type="Pfam" id="PF00078">
    <property type="entry name" value="RVT_1"/>
    <property type="match status" value="1"/>
</dbReference>
<evidence type="ECO:0000256" key="5">
    <source>
        <dbReference type="ARBA" id="ARBA00022801"/>
    </source>
</evidence>
<evidence type="ECO:0000256" key="1">
    <source>
        <dbReference type="ARBA" id="ARBA00022679"/>
    </source>
</evidence>
<dbReference type="Proteomes" id="UP001652660">
    <property type="component" value="Chromosome 3c"/>
</dbReference>
<dbReference type="InterPro" id="IPR050951">
    <property type="entry name" value="Retrovirus_Pol_polyprotein"/>
</dbReference>
<dbReference type="PANTHER" id="PTHR37984:SF5">
    <property type="entry name" value="PROTEIN NYNRIN-LIKE"/>
    <property type="match status" value="1"/>
</dbReference>
<dbReference type="PANTHER" id="PTHR37984">
    <property type="entry name" value="PROTEIN CBG26694"/>
    <property type="match status" value="1"/>
</dbReference>
<evidence type="ECO:0008006" key="11">
    <source>
        <dbReference type="Google" id="ProtNLM"/>
    </source>
</evidence>
<name>A0ABM4X5S6_COFAR</name>
<dbReference type="InterPro" id="IPR041373">
    <property type="entry name" value="RT_RNaseH"/>
</dbReference>
<keyword evidence="1" id="KW-0808">Transferase</keyword>
<evidence type="ECO:0000256" key="4">
    <source>
        <dbReference type="ARBA" id="ARBA00022759"/>
    </source>
</evidence>
<dbReference type="Gene3D" id="3.30.70.270">
    <property type="match status" value="1"/>
</dbReference>
<dbReference type="CDD" id="cd09274">
    <property type="entry name" value="RNase_HI_RT_Ty3"/>
    <property type="match status" value="1"/>
</dbReference>
<sequence>MIIRLEKTMKVEKEKELLDVFRKVEINIPLLDAIKQILKYAKFLKDLCTHKRKLRGDERVEDIFELKMDNALAVALVKHLELGATLDVEMSDELYRAVETLHSLPPISLRYEITSIFVPETQAKLLPSIVQIPELELKPFPKHLKYAFFGDNETLPVIISAHLSPRQKDNPISLFRDHKEAIGWSIANIKRISPSLCMHRIWLKDDAKSIKQAQQRLNLLMIEVEKKEILKLLKVGIIFAISDSSWVNPVQIVSKKAGITVEENQEDEMVPVRKPTGWRQCIDYRRLNAVMKNDHFSLPFIDQMIERLAGHVYYCFLDDFSDYFQIAIAPKDRKKTTFTCLFGTFAYRRMPFDFCNAPATFQRCMGAFDRLKESLTSLPVIQPPDWSLPFEIMCDASDYAVGAVLGQRVSRTTHTIYYASKALNKSQLNYSTTEKELLVVIFALEKFRPYLFGAKVSVFSDHTALRYLMTKKDAKPRLIRWILILQEFKLETKDKSGAENLIVDHLSCLLTHKKEQPLRKTFPEEQLFAVDSSAPWYADMINFLVTNQLLAGWSKAGRDKLKSDAKYYIWDDPYLWRQCSDQILRKCASAVEIQYLKMEKKFVVNGHCLKPYYEWFSVEEVKVVQLQDPLYLA</sequence>
<dbReference type="Gene3D" id="3.10.10.10">
    <property type="entry name" value="HIV Type 1 Reverse Transcriptase, subunit A, domain 1"/>
    <property type="match status" value="1"/>
</dbReference>
<protein>
    <recommendedName>
        <fullName evidence="11">Reverse transcriptase</fullName>
    </recommendedName>
</protein>
<proteinExistence type="predicted"/>
<reference evidence="10" key="1">
    <citation type="submission" date="2025-08" db="UniProtKB">
        <authorList>
            <consortium name="RefSeq"/>
        </authorList>
    </citation>
    <scope>IDENTIFICATION</scope>
    <source>
        <tissue evidence="10">Leaves</tissue>
    </source>
</reference>
<feature type="domain" description="Reverse transcriptase" evidence="7">
    <location>
        <begin position="273"/>
        <end position="370"/>
    </location>
</feature>
<keyword evidence="4" id="KW-0255">Endonuclease</keyword>
<evidence type="ECO:0000313" key="10">
    <source>
        <dbReference type="RefSeq" id="XP_071939365.1"/>
    </source>
</evidence>
<evidence type="ECO:0000256" key="6">
    <source>
        <dbReference type="ARBA" id="ARBA00022918"/>
    </source>
</evidence>
<feature type="domain" description="Reverse transcriptase RNase H-like" evidence="8">
    <location>
        <begin position="385"/>
        <end position="488"/>
    </location>
</feature>
<keyword evidence="6" id="KW-0695">RNA-directed DNA polymerase</keyword>
<evidence type="ECO:0000256" key="3">
    <source>
        <dbReference type="ARBA" id="ARBA00022722"/>
    </source>
</evidence>
<gene>
    <name evidence="10" type="primary">LOC140038168</name>
</gene>
<keyword evidence="5" id="KW-0378">Hydrolase</keyword>
<dbReference type="InterPro" id="IPR043128">
    <property type="entry name" value="Rev_trsase/Diguanyl_cyclase"/>
</dbReference>
<dbReference type="InterPro" id="IPR043502">
    <property type="entry name" value="DNA/RNA_pol_sf"/>
</dbReference>
<organism evidence="9 10">
    <name type="scientific">Coffea arabica</name>
    <name type="common">Arabian coffee</name>
    <dbReference type="NCBI Taxonomy" id="13443"/>
    <lineage>
        <taxon>Eukaryota</taxon>
        <taxon>Viridiplantae</taxon>
        <taxon>Streptophyta</taxon>
        <taxon>Embryophyta</taxon>
        <taxon>Tracheophyta</taxon>
        <taxon>Spermatophyta</taxon>
        <taxon>Magnoliopsida</taxon>
        <taxon>eudicotyledons</taxon>
        <taxon>Gunneridae</taxon>
        <taxon>Pentapetalae</taxon>
        <taxon>asterids</taxon>
        <taxon>lamiids</taxon>
        <taxon>Gentianales</taxon>
        <taxon>Rubiaceae</taxon>
        <taxon>Ixoroideae</taxon>
        <taxon>Gardenieae complex</taxon>
        <taxon>Bertiereae - Coffeeae clade</taxon>
        <taxon>Coffeeae</taxon>
        <taxon>Coffea</taxon>
    </lineage>
</organism>
<dbReference type="CDD" id="cd01647">
    <property type="entry name" value="RT_LTR"/>
    <property type="match status" value="1"/>
</dbReference>
<dbReference type="InterPro" id="IPR000477">
    <property type="entry name" value="RT_dom"/>
</dbReference>
<keyword evidence="2" id="KW-0548">Nucleotidyltransferase</keyword>
<dbReference type="GeneID" id="140038168"/>